<gene>
    <name evidence="1" type="ORF">C7400_11018</name>
</gene>
<evidence type="ECO:0000313" key="2">
    <source>
        <dbReference type="Proteomes" id="UP000247515"/>
    </source>
</evidence>
<reference evidence="1 2" key="1">
    <citation type="submission" date="2018-05" db="EMBL/GenBank/DDBJ databases">
        <title>Genomic Encyclopedia of Type Strains, Phase IV (KMG-V): Genome sequencing to study the core and pangenomes of soil and plant-associated prokaryotes.</title>
        <authorList>
            <person name="Whitman W."/>
        </authorList>
    </citation>
    <scope>NUCLEOTIDE SEQUENCE [LARGE SCALE GENOMIC DNA]</scope>
    <source>
        <strain evidence="1 2">SIr-6563</strain>
    </source>
</reference>
<evidence type="ECO:0000313" key="1">
    <source>
        <dbReference type="EMBL" id="PXX15228.1"/>
    </source>
</evidence>
<keyword evidence="2" id="KW-1185">Reference proteome</keyword>
<comment type="caution">
    <text evidence="1">The sequence shown here is derived from an EMBL/GenBank/DDBJ whole genome shotgun (WGS) entry which is preliminary data.</text>
</comment>
<dbReference type="Proteomes" id="UP000247515">
    <property type="component" value="Unassembled WGS sequence"/>
</dbReference>
<dbReference type="RefSeq" id="WP_181441010.1">
    <property type="nucleotide sequence ID" value="NZ_CP191362.1"/>
</dbReference>
<dbReference type="EMBL" id="QJJV01000010">
    <property type="protein sequence ID" value="PXX15228.1"/>
    <property type="molecule type" value="Genomic_DNA"/>
</dbReference>
<organism evidence="1 2">
    <name type="scientific">Paraburkholderia tropica</name>
    <dbReference type="NCBI Taxonomy" id="92647"/>
    <lineage>
        <taxon>Bacteria</taxon>
        <taxon>Pseudomonadati</taxon>
        <taxon>Pseudomonadota</taxon>
        <taxon>Betaproteobacteria</taxon>
        <taxon>Burkholderiales</taxon>
        <taxon>Burkholderiaceae</taxon>
        <taxon>Paraburkholderia</taxon>
    </lineage>
</organism>
<name>A0ABX5MP53_9BURK</name>
<proteinExistence type="predicted"/>
<protein>
    <submittedName>
        <fullName evidence="1">Uncharacterized protein</fullName>
    </submittedName>
</protein>
<accession>A0ABX5MP53</accession>
<sequence>MTPVDVMIPGEDSPLPVLLENLVREEENDNDEGDDQKRAQYYVLDHDYLLAVKRLQLHCSWNATVCTPDDYLFRNKRDPPYASA</sequence>